<keyword evidence="3" id="KW-0832">Ubl conjugation</keyword>
<dbReference type="GO" id="GO:0031625">
    <property type="term" value="F:ubiquitin protein ligase binding"/>
    <property type="evidence" value="ECO:0007669"/>
    <property type="project" value="InterPro"/>
</dbReference>
<dbReference type="STRING" id="133381.A0A2T9XXW6"/>
<dbReference type="OrthoDB" id="27073at2759"/>
<dbReference type="SUPFAM" id="SSF46785">
    <property type="entry name" value="Winged helix' DNA-binding domain"/>
    <property type="match status" value="1"/>
</dbReference>
<proteinExistence type="inferred from homology"/>
<evidence type="ECO:0000313" key="5">
    <source>
        <dbReference type="EMBL" id="PVU84913.1"/>
    </source>
</evidence>
<keyword evidence="6" id="KW-1185">Reference proteome</keyword>
<evidence type="ECO:0000256" key="3">
    <source>
        <dbReference type="ARBA" id="ARBA00022843"/>
    </source>
</evidence>
<dbReference type="Gene3D" id="1.10.10.10">
    <property type="entry name" value="Winged helix-like DNA-binding domain superfamily/Winged helix DNA-binding domain"/>
    <property type="match status" value="1"/>
</dbReference>
<dbReference type="Gene3D" id="3.30.230.130">
    <property type="entry name" value="Cullin, Chain C, Domain 2"/>
    <property type="match status" value="1"/>
</dbReference>
<dbReference type="Gene3D" id="1.20.1310.10">
    <property type="entry name" value="Cullin Repeats"/>
    <property type="match status" value="1"/>
</dbReference>
<feature type="domain" description="Cullin neddylation" evidence="4">
    <location>
        <begin position="347"/>
        <end position="414"/>
    </location>
</feature>
<gene>
    <name evidence="5" type="ORF">BB560_007219</name>
</gene>
<dbReference type="SUPFAM" id="SSF74788">
    <property type="entry name" value="Cullin repeat-like"/>
    <property type="match status" value="1"/>
</dbReference>
<dbReference type="GO" id="GO:0006511">
    <property type="term" value="P:ubiquitin-dependent protein catabolic process"/>
    <property type="evidence" value="ECO:0007669"/>
    <property type="project" value="InterPro"/>
</dbReference>
<keyword evidence="2" id="KW-1017">Isopeptide bond</keyword>
<evidence type="ECO:0000313" key="6">
    <source>
        <dbReference type="Proteomes" id="UP000245609"/>
    </source>
</evidence>
<comment type="similarity">
    <text evidence="1">Belongs to the cullin family.</text>
</comment>
<reference evidence="5 6" key="1">
    <citation type="journal article" date="2018" name="MBio">
        <title>Comparative Genomics Reveals the Core Gene Toolbox for the Fungus-Insect Symbiosis.</title>
        <authorList>
            <person name="Wang Y."/>
            <person name="Stata M."/>
            <person name="Wang W."/>
            <person name="Stajich J.E."/>
            <person name="White M.M."/>
            <person name="Moncalvo J.M."/>
        </authorList>
    </citation>
    <scope>NUCLEOTIDE SEQUENCE [LARGE SCALE GENOMIC DNA]</scope>
    <source>
        <strain evidence="5 6">SC-DP-2</strain>
    </source>
</reference>
<dbReference type="FunFam" id="1.10.10.10:FF:000014">
    <property type="entry name" value="Cullin 1"/>
    <property type="match status" value="1"/>
</dbReference>
<dbReference type="Pfam" id="PF10557">
    <property type="entry name" value="Cullin_Nedd8"/>
    <property type="match status" value="1"/>
</dbReference>
<dbReference type="InterPro" id="IPR045093">
    <property type="entry name" value="Cullin"/>
</dbReference>
<dbReference type="InterPro" id="IPR059120">
    <property type="entry name" value="Cullin-like_AB"/>
</dbReference>
<evidence type="ECO:0000256" key="1">
    <source>
        <dbReference type="ARBA" id="ARBA00006019"/>
    </source>
</evidence>
<accession>A0A2T9XXW6</accession>
<dbReference type="AlphaFoldDB" id="A0A2T9XXW6"/>
<dbReference type="Pfam" id="PF26557">
    <property type="entry name" value="Cullin_AB"/>
    <property type="match status" value="1"/>
</dbReference>
<dbReference type="SMART" id="SM00884">
    <property type="entry name" value="Cullin_Nedd8"/>
    <property type="match status" value="1"/>
</dbReference>
<protein>
    <recommendedName>
        <fullName evidence="4">Cullin neddylation domain-containing protein</fullName>
    </recommendedName>
</protein>
<dbReference type="InterPro" id="IPR019559">
    <property type="entry name" value="Cullin_neddylation_domain"/>
</dbReference>
<evidence type="ECO:0000259" key="4">
    <source>
        <dbReference type="SMART" id="SM00884"/>
    </source>
</evidence>
<name>A0A2T9XXW6_9FUNG</name>
<dbReference type="EMBL" id="MBFS01003783">
    <property type="protein sequence ID" value="PVU84913.1"/>
    <property type="molecule type" value="Genomic_DNA"/>
</dbReference>
<dbReference type="PANTHER" id="PTHR11932">
    <property type="entry name" value="CULLIN"/>
    <property type="match status" value="1"/>
</dbReference>
<dbReference type="Proteomes" id="UP000245609">
    <property type="component" value="Unassembled WGS sequence"/>
</dbReference>
<sequence length="420" mass="47421">TAKKSLDQLLALLLAATTDIYNSNSSSLSYEELYRSAYNLVLSKKAELLYSSIKDCIAQILIEKANSKFGKFNFSLVLDANFDSALDLVSKTNELWLLHTASLRLVSDILIYLDNVYAKPARKPCIYDLGIQLFADSVIFYNSPPLSDYLSKSILILTDYYRSFNPATVVSIIDMSLLIFPPSTSQIKSLQPLSFFDSKIKPSILAELVVSTIQMMVLSLFEEAFSTESKDIVLDYTEIEKKTGASPIELKRNLQSLACTKHKLLLKTPVSRDIADTDTFKVNMDFIPPKKVFRVPLISVASSLMSANSLENETSIDSESSFVSSSLINSHDLNEEGLTVVPDLQNLEKERMHIIDAAIVRVMKSRKKLDHQKLITETIHMVQNKFLPNKKTIKQRIEKLIDRDFIERSPSNKNVYLYIS</sequence>
<dbReference type="InterPro" id="IPR036388">
    <property type="entry name" value="WH-like_DNA-bd_sf"/>
</dbReference>
<dbReference type="InterPro" id="IPR001373">
    <property type="entry name" value="Cullin_N"/>
</dbReference>
<organism evidence="5 6">
    <name type="scientific">Smittium megazygosporum</name>
    <dbReference type="NCBI Taxonomy" id="133381"/>
    <lineage>
        <taxon>Eukaryota</taxon>
        <taxon>Fungi</taxon>
        <taxon>Fungi incertae sedis</taxon>
        <taxon>Zoopagomycota</taxon>
        <taxon>Kickxellomycotina</taxon>
        <taxon>Harpellomycetes</taxon>
        <taxon>Harpellales</taxon>
        <taxon>Legeriomycetaceae</taxon>
        <taxon>Smittium</taxon>
    </lineage>
</organism>
<dbReference type="SUPFAM" id="SSF75632">
    <property type="entry name" value="Cullin homology domain"/>
    <property type="match status" value="1"/>
</dbReference>
<feature type="non-terminal residue" evidence="5">
    <location>
        <position position="1"/>
    </location>
</feature>
<evidence type="ECO:0000256" key="2">
    <source>
        <dbReference type="ARBA" id="ARBA00022499"/>
    </source>
</evidence>
<dbReference type="InterPro" id="IPR036390">
    <property type="entry name" value="WH_DNA-bd_sf"/>
</dbReference>
<dbReference type="Pfam" id="PF00888">
    <property type="entry name" value="Cullin"/>
    <property type="match status" value="1"/>
</dbReference>
<comment type="caution">
    <text evidence="5">The sequence shown here is derived from an EMBL/GenBank/DDBJ whole genome shotgun (WGS) entry which is preliminary data.</text>
</comment>
<dbReference type="InterPro" id="IPR036317">
    <property type="entry name" value="Cullin_homology_sf"/>
</dbReference>
<dbReference type="InterPro" id="IPR016159">
    <property type="entry name" value="Cullin_repeat-like_dom_sf"/>
</dbReference>